<name>A0A382CCA9_9ZZZZ</name>
<dbReference type="EMBL" id="UINC01033830">
    <property type="protein sequence ID" value="SVB23716.1"/>
    <property type="molecule type" value="Genomic_DNA"/>
</dbReference>
<gene>
    <name evidence="1" type="ORF">METZ01_LOCUS176570</name>
</gene>
<evidence type="ECO:0000313" key="1">
    <source>
        <dbReference type="EMBL" id="SVB23716.1"/>
    </source>
</evidence>
<sequence>MNLKKYYSDFHSYFFSNRNKVYKILNKLKREE</sequence>
<accession>A0A382CCA9</accession>
<protein>
    <submittedName>
        <fullName evidence="1">Uncharacterized protein</fullName>
    </submittedName>
</protein>
<dbReference type="AlphaFoldDB" id="A0A382CCA9"/>
<feature type="non-terminal residue" evidence="1">
    <location>
        <position position="32"/>
    </location>
</feature>
<organism evidence="1">
    <name type="scientific">marine metagenome</name>
    <dbReference type="NCBI Taxonomy" id="408172"/>
    <lineage>
        <taxon>unclassified sequences</taxon>
        <taxon>metagenomes</taxon>
        <taxon>ecological metagenomes</taxon>
    </lineage>
</organism>
<proteinExistence type="predicted"/>
<reference evidence="1" key="1">
    <citation type="submission" date="2018-05" db="EMBL/GenBank/DDBJ databases">
        <authorList>
            <person name="Lanie J.A."/>
            <person name="Ng W.-L."/>
            <person name="Kazmierczak K.M."/>
            <person name="Andrzejewski T.M."/>
            <person name="Davidsen T.M."/>
            <person name="Wayne K.J."/>
            <person name="Tettelin H."/>
            <person name="Glass J.I."/>
            <person name="Rusch D."/>
            <person name="Podicherti R."/>
            <person name="Tsui H.-C.T."/>
            <person name="Winkler M.E."/>
        </authorList>
    </citation>
    <scope>NUCLEOTIDE SEQUENCE</scope>
</reference>